<keyword evidence="1" id="KW-0597">Phosphoprotein</keyword>
<feature type="domain" description="Response regulatory" evidence="2">
    <location>
        <begin position="4"/>
        <end position="119"/>
    </location>
</feature>
<dbReference type="Pfam" id="PF00072">
    <property type="entry name" value="Response_reg"/>
    <property type="match status" value="1"/>
</dbReference>
<protein>
    <submittedName>
        <fullName evidence="4">HDOD domain-containing protein</fullName>
    </submittedName>
</protein>
<organism evidence="4 5">
    <name type="scientific">Anaeroselena agilis</name>
    <dbReference type="NCBI Taxonomy" id="3063788"/>
    <lineage>
        <taxon>Bacteria</taxon>
        <taxon>Bacillati</taxon>
        <taxon>Bacillota</taxon>
        <taxon>Negativicutes</taxon>
        <taxon>Acetonemataceae</taxon>
        <taxon>Anaeroselena</taxon>
    </lineage>
</organism>
<feature type="modified residue" description="4-aspartylphosphate" evidence="1">
    <location>
        <position position="53"/>
    </location>
</feature>
<evidence type="ECO:0000313" key="5">
    <source>
        <dbReference type="Proteomes" id="UP001254848"/>
    </source>
</evidence>
<dbReference type="RefSeq" id="WP_413778456.1">
    <property type="nucleotide sequence ID" value="NZ_JAUOZS010000001.1"/>
</dbReference>
<evidence type="ECO:0000313" key="4">
    <source>
        <dbReference type="EMBL" id="MDT8899891.1"/>
    </source>
</evidence>
<dbReference type="InterPro" id="IPR052340">
    <property type="entry name" value="RNase_Y/CdgJ"/>
</dbReference>
<dbReference type="PANTHER" id="PTHR33525">
    <property type="match status" value="1"/>
</dbReference>
<dbReference type="Pfam" id="PF08668">
    <property type="entry name" value="HDOD"/>
    <property type="match status" value="1"/>
</dbReference>
<dbReference type="InterPro" id="IPR013976">
    <property type="entry name" value="HDOD"/>
</dbReference>
<dbReference type="EMBL" id="JAUOZS010000001">
    <property type="protein sequence ID" value="MDT8899891.1"/>
    <property type="molecule type" value="Genomic_DNA"/>
</dbReference>
<reference evidence="4 5" key="1">
    <citation type="submission" date="2023-07" db="EMBL/GenBank/DDBJ databases">
        <title>The novel representative of Negativicutes class, Anaeroselena agilis gen. nov. sp. nov.</title>
        <authorList>
            <person name="Prokofeva M.I."/>
            <person name="Elcheninov A.G."/>
            <person name="Klyukina A."/>
            <person name="Kublanov I.V."/>
            <person name="Frolov E.N."/>
            <person name="Podosokorskaya O.A."/>
        </authorList>
    </citation>
    <scope>NUCLEOTIDE SEQUENCE [LARGE SCALE GENOMIC DNA]</scope>
    <source>
        <strain evidence="4 5">4137-cl</strain>
    </source>
</reference>
<dbReference type="CDD" id="cd17569">
    <property type="entry name" value="REC_HupR-like"/>
    <property type="match status" value="1"/>
</dbReference>
<keyword evidence="5" id="KW-1185">Reference proteome</keyword>
<feature type="domain" description="HDOD" evidence="3">
    <location>
        <begin position="140"/>
        <end position="333"/>
    </location>
</feature>
<dbReference type="PROSITE" id="PS51833">
    <property type="entry name" value="HDOD"/>
    <property type="match status" value="1"/>
</dbReference>
<dbReference type="SUPFAM" id="SSF52172">
    <property type="entry name" value="CheY-like"/>
    <property type="match status" value="1"/>
</dbReference>
<dbReference type="Gene3D" id="3.40.50.2300">
    <property type="match status" value="1"/>
</dbReference>
<name>A0ABU3NST7_9FIRM</name>
<dbReference type="SUPFAM" id="SSF109604">
    <property type="entry name" value="HD-domain/PDEase-like"/>
    <property type="match status" value="1"/>
</dbReference>
<dbReference type="Gene3D" id="1.10.3210.10">
    <property type="entry name" value="Hypothetical protein af1432"/>
    <property type="match status" value="1"/>
</dbReference>
<dbReference type="PROSITE" id="PS50110">
    <property type="entry name" value="RESPONSE_REGULATORY"/>
    <property type="match status" value="1"/>
</dbReference>
<proteinExistence type="predicted"/>
<evidence type="ECO:0000256" key="1">
    <source>
        <dbReference type="PROSITE-ProRule" id="PRU00169"/>
    </source>
</evidence>
<dbReference type="SMART" id="SM00448">
    <property type="entry name" value="REC"/>
    <property type="match status" value="1"/>
</dbReference>
<dbReference type="Proteomes" id="UP001254848">
    <property type="component" value="Unassembled WGS sequence"/>
</dbReference>
<comment type="caution">
    <text evidence="4">The sequence shown here is derived from an EMBL/GenBank/DDBJ whole genome shotgun (WGS) entry which is preliminary data.</text>
</comment>
<evidence type="ECO:0000259" key="3">
    <source>
        <dbReference type="PROSITE" id="PS51833"/>
    </source>
</evidence>
<dbReference type="InterPro" id="IPR011006">
    <property type="entry name" value="CheY-like_superfamily"/>
</dbReference>
<sequence>MGNRILFVDDEKAILRAIDRLLFDSEYEVLTAESGQAGLELLAAGPVDVVVSDIRMPGMDGHQFLREVKTLYPRTTRLILSGYAEESAILNSIVDGSSNMYMLKPWEGQDLKVKLAQIFAARGLYNNKTTLEFADKLENLSIAPGVYGHVVKLTENGADATEIAGFIESDPAAAAAVLRVVNSAFSGGETGSIAKAITSLGLTVVKTVVLACSLFKFANFNVPPFSPEKLTQKACAANKLMTLIYSDLLGKLMPDASQTAALLIDVGLLLCLHYFPEQYERIMREYAQGPEQDFAELEKGAFGVTHREFGGYLLNWWGLPYPIVETALFHHDPFRDAIMNRELVAVAHVADYYAWQTVGPEFARRLEPGVFEVLGFSEEDLRPLMKGL</sequence>
<evidence type="ECO:0000259" key="2">
    <source>
        <dbReference type="PROSITE" id="PS50110"/>
    </source>
</evidence>
<gene>
    <name evidence="4" type="ORF">Q4T40_01325</name>
</gene>
<dbReference type="PANTHER" id="PTHR33525:SF3">
    <property type="entry name" value="RIBONUCLEASE Y"/>
    <property type="match status" value="1"/>
</dbReference>
<accession>A0ABU3NST7</accession>
<dbReference type="InterPro" id="IPR001789">
    <property type="entry name" value="Sig_transdc_resp-reg_receiver"/>
</dbReference>